<dbReference type="PROSITE" id="PS51857">
    <property type="entry name" value="CSD_2"/>
    <property type="match status" value="3"/>
</dbReference>
<organism evidence="6 7">
    <name type="scientific">Symbiodinium pilosum</name>
    <name type="common">Dinoflagellate</name>
    <dbReference type="NCBI Taxonomy" id="2952"/>
    <lineage>
        <taxon>Eukaryota</taxon>
        <taxon>Sar</taxon>
        <taxon>Alveolata</taxon>
        <taxon>Dinophyceae</taxon>
        <taxon>Suessiales</taxon>
        <taxon>Symbiodiniaceae</taxon>
        <taxon>Symbiodinium</taxon>
    </lineage>
</organism>
<dbReference type="Gene3D" id="1.10.238.10">
    <property type="entry name" value="EF-hand"/>
    <property type="match status" value="3"/>
</dbReference>
<protein>
    <recommendedName>
        <fullName evidence="5">CSD domain-containing protein</fullName>
    </recommendedName>
</protein>
<dbReference type="InterPro" id="IPR051581">
    <property type="entry name" value="Ca-bind"/>
</dbReference>
<dbReference type="Gene3D" id="2.40.50.140">
    <property type="entry name" value="Nucleic acid-binding proteins"/>
    <property type="match status" value="4"/>
</dbReference>
<dbReference type="GO" id="GO:0003676">
    <property type="term" value="F:nucleic acid binding"/>
    <property type="evidence" value="ECO:0007669"/>
    <property type="project" value="InterPro"/>
</dbReference>
<dbReference type="Proteomes" id="UP000649617">
    <property type="component" value="Unassembled WGS sequence"/>
</dbReference>
<dbReference type="InterPro" id="IPR011992">
    <property type="entry name" value="EF-hand-dom_pair"/>
</dbReference>
<dbReference type="OrthoDB" id="425778at2759"/>
<dbReference type="Pfam" id="PF00313">
    <property type="entry name" value="CSD"/>
    <property type="match status" value="2"/>
</dbReference>
<evidence type="ECO:0000259" key="5">
    <source>
        <dbReference type="PROSITE" id="PS51857"/>
    </source>
</evidence>
<dbReference type="InterPro" id="IPR012340">
    <property type="entry name" value="NA-bd_OB-fold"/>
</dbReference>
<keyword evidence="3" id="KW-0106">Calcium</keyword>
<dbReference type="SMART" id="SM00357">
    <property type="entry name" value="CSP"/>
    <property type="match status" value="4"/>
</dbReference>
<evidence type="ECO:0000313" key="6">
    <source>
        <dbReference type="EMBL" id="CAE7178040.1"/>
    </source>
</evidence>
<feature type="domain" description="CSD" evidence="5">
    <location>
        <begin position="671"/>
        <end position="737"/>
    </location>
</feature>
<sequence length="1118" mass="123865">MKDFLYDQGPRGITSLAAALRDADPHNVRTIGFEVFRQVVGSFFQDQVSDLNLGPLFDLFRQPHVNLLAYDEFFLALKEELSPARRAAIRQAFRRLDAASEGLVDLAVMLRSFNSQRHPEVSLGTRSAEEVLEEFADTLKDHISFRRGQRSYPTNLVAWEEFEDYYKSISGCFASDEEFCGVLEKVWDLNKAPDASVEGRAALARPAAGAPAKVRTGLHHWQTNTLPTTVTHHKVEMVTKIEDVMQRSRSQIARRGLRAAVDVVQHFYSADDDIDDQLDTYEFRQACRKAGLSFREAEEVSIFEACAETKGKIQLPAFFKLLHGEISPARRSLVERAFAALGGDPQDPGSLVSPATLKERFVAQAHPLVVRGQLDPGYVLAEFLDTFSQLAHVLGGCENGMVSFADFLAYYGVVSSTVENDSLFDLIVQRVWDVPKVREAWAEGGGESPRRSRAALETPASPMAERKPPPHAGPSAYAVESPRGPKQDHRRFGRGPQASAITKSSIVFDERGSSLTEVLDRLRRSIALRGLRGWVAVVQRFQNADYRRNGTIMRLDWQRLNRVLGLGLSPEDQTLLFQELSQKKKGAAMDYLQCLELLRGDLPQERGERKRFDEMRLKVEDKLSEDLPRALIPSWPADCWTCREQCWVMQCLLPLPPQVGNARFWVSAMSNYTGIVRSFNPHKGWGFIECEETHKQFGSDVFLLKSDLGGYGVSKGDKVRFSVAQSEKGARATDVTVLEGGEAKGDDSAGQLFFGEVRSFNPQKGFGFLSSPATESLFGKDCFFIRSEFGDAWPEPGLHVQFKAKVGERGPIASDVRVLDPPGGRWYGKGYGKGFFQGFFPPMMFGYGGLERLCVFEGRVFTGRPGFGKGYGREPKETDVFFGTVKAINEKGFGHITSEAMTKLYGKDLFAHRTSIEEAKVSAGQALLPCQCSHEAVSFHVSPGPKGAHAVNIQAFDEAKAIAAAPFTGTVKAFNEAKGWGFIDSPAAKPIFMSEVFLHKNELNGSASVGDTVQFMVDVSSGRATAKNVSPVPALGGGAAVTADKLKARFDASSAPQCLLRRKDPQQAEQEFFDAVDFFSEGTPYHDQKFNNFFRMVSAVHEDDDEFRLMTSSAFDVA</sequence>
<evidence type="ECO:0000256" key="1">
    <source>
        <dbReference type="ARBA" id="ARBA00022723"/>
    </source>
</evidence>
<accession>A0A812IT50</accession>
<feature type="domain" description="CSD" evidence="5">
    <location>
        <begin position="966"/>
        <end position="1031"/>
    </location>
</feature>
<evidence type="ECO:0000313" key="7">
    <source>
        <dbReference type="Proteomes" id="UP000649617"/>
    </source>
</evidence>
<keyword evidence="1" id="KW-0479">Metal-binding</keyword>
<dbReference type="InterPro" id="IPR011129">
    <property type="entry name" value="CSD"/>
</dbReference>
<dbReference type="GO" id="GO:0046872">
    <property type="term" value="F:metal ion binding"/>
    <property type="evidence" value="ECO:0007669"/>
    <property type="project" value="UniProtKB-KW"/>
</dbReference>
<dbReference type="SUPFAM" id="SSF50249">
    <property type="entry name" value="Nucleic acid-binding proteins"/>
    <property type="match status" value="4"/>
</dbReference>
<evidence type="ECO:0000256" key="3">
    <source>
        <dbReference type="ARBA" id="ARBA00022837"/>
    </source>
</evidence>
<dbReference type="PANTHER" id="PTHR34524:SF6">
    <property type="entry name" value="CALCYPHOSINE LIKE"/>
    <property type="match status" value="1"/>
</dbReference>
<dbReference type="PANTHER" id="PTHR34524">
    <property type="entry name" value="CALCYPHOSIN"/>
    <property type="match status" value="1"/>
</dbReference>
<keyword evidence="7" id="KW-1185">Reference proteome</keyword>
<name>A0A812IT50_SYMPI</name>
<comment type="caution">
    <text evidence="6">The sequence shown here is derived from an EMBL/GenBank/DDBJ whole genome shotgun (WGS) entry which is preliminary data.</text>
</comment>
<dbReference type="AlphaFoldDB" id="A0A812IT50"/>
<dbReference type="SUPFAM" id="SSF47473">
    <property type="entry name" value="EF-hand"/>
    <property type="match status" value="2"/>
</dbReference>
<dbReference type="EMBL" id="CAJNIZ010000903">
    <property type="protein sequence ID" value="CAE7178040.1"/>
    <property type="molecule type" value="Genomic_DNA"/>
</dbReference>
<feature type="region of interest" description="Disordered" evidence="4">
    <location>
        <begin position="442"/>
        <end position="496"/>
    </location>
</feature>
<dbReference type="InterPro" id="IPR002059">
    <property type="entry name" value="CSP_DNA-bd"/>
</dbReference>
<evidence type="ECO:0000256" key="2">
    <source>
        <dbReference type="ARBA" id="ARBA00022737"/>
    </source>
</evidence>
<reference evidence="6" key="1">
    <citation type="submission" date="2021-02" db="EMBL/GenBank/DDBJ databases">
        <authorList>
            <person name="Dougan E. K."/>
            <person name="Rhodes N."/>
            <person name="Thang M."/>
            <person name="Chan C."/>
        </authorList>
    </citation>
    <scope>NUCLEOTIDE SEQUENCE</scope>
</reference>
<proteinExistence type="predicted"/>
<gene>
    <name evidence="6" type="ORF">SPIL2461_LOCUS963</name>
</gene>
<evidence type="ECO:0000256" key="4">
    <source>
        <dbReference type="SAM" id="MobiDB-lite"/>
    </source>
</evidence>
<keyword evidence="2" id="KW-0677">Repeat</keyword>
<feature type="domain" description="CSD" evidence="5">
    <location>
        <begin position="752"/>
        <end position="818"/>
    </location>
</feature>